<evidence type="ECO:0000256" key="2">
    <source>
        <dbReference type="SAM" id="MobiDB-lite"/>
    </source>
</evidence>
<evidence type="ECO:0000256" key="1">
    <source>
        <dbReference type="SAM" id="Coils"/>
    </source>
</evidence>
<reference evidence="4 5" key="1">
    <citation type="submission" date="2019-04" db="EMBL/GenBank/DDBJ databases">
        <title>Aspergillus burnettii sp. nov., novel species from soil in southeast Queensland.</title>
        <authorList>
            <person name="Gilchrist C.L.M."/>
            <person name="Pitt J.I."/>
            <person name="Lange L."/>
            <person name="Lacey H.J."/>
            <person name="Vuong D."/>
            <person name="Midgley D.J."/>
            <person name="Greenfield P."/>
            <person name="Bradbury M."/>
            <person name="Lacey E."/>
            <person name="Busk P.K."/>
            <person name="Pilgaard B."/>
            <person name="Chooi Y.H."/>
            <person name="Piggott A.M."/>
        </authorList>
    </citation>
    <scope>NUCLEOTIDE SEQUENCE [LARGE SCALE GENOMIC DNA]</scope>
    <source>
        <strain evidence="4 5">FRR 5400</strain>
    </source>
</reference>
<feature type="region of interest" description="Disordered" evidence="2">
    <location>
        <begin position="1"/>
        <end position="37"/>
    </location>
</feature>
<gene>
    <name evidence="4" type="ORF">ETB97_001446</name>
</gene>
<feature type="transmembrane region" description="Helical" evidence="3">
    <location>
        <begin position="327"/>
        <end position="349"/>
    </location>
</feature>
<keyword evidence="5" id="KW-1185">Reference proteome</keyword>
<keyword evidence="1" id="KW-0175">Coiled coil</keyword>
<keyword evidence="3" id="KW-1133">Transmembrane helix</keyword>
<proteinExistence type="predicted"/>
<feature type="compositionally biased region" description="Basic and acidic residues" evidence="2">
    <location>
        <begin position="117"/>
        <end position="140"/>
    </location>
</feature>
<keyword evidence="3" id="KW-0472">Membrane</keyword>
<feature type="compositionally biased region" description="Basic residues" evidence="2">
    <location>
        <begin position="78"/>
        <end position="88"/>
    </location>
</feature>
<keyword evidence="3" id="KW-0812">Transmembrane</keyword>
<dbReference type="Proteomes" id="UP000541154">
    <property type="component" value="Unassembled WGS sequence"/>
</dbReference>
<feature type="region of interest" description="Disordered" evidence="2">
    <location>
        <begin position="63"/>
        <end position="158"/>
    </location>
</feature>
<evidence type="ECO:0000313" key="5">
    <source>
        <dbReference type="Proteomes" id="UP000541154"/>
    </source>
</evidence>
<feature type="coiled-coil region" evidence="1">
    <location>
        <begin position="279"/>
        <end position="313"/>
    </location>
</feature>
<protein>
    <submittedName>
        <fullName evidence="4">Uncharacterized protein</fullName>
    </submittedName>
</protein>
<feature type="region of interest" description="Disordered" evidence="2">
    <location>
        <begin position="402"/>
        <end position="439"/>
    </location>
</feature>
<dbReference type="AlphaFoldDB" id="A0A8H6A4L3"/>
<organism evidence="4 5">
    <name type="scientific">Petromyces alliaceus</name>
    <name type="common">Aspergillus alliaceus</name>
    <dbReference type="NCBI Taxonomy" id="209559"/>
    <lineage>
        <taxon>Eukaryota</taxon>
        <taxon>Fungi</taxon>
        <taxon>Dikarya</taxon>
        <taxon>Ascomycota</taxon>
        <taxon>Pezizomycotina</taxon>
        <taxon>Eurotiomycetes</taxon>
        <taxon>Eurotiomycetidae</taxon>
        <taxon>Eurotiales</taxon>
        <taxon>Aspergillaceae</taxon>
        <taxon>Aspergillus</taxon>
        <taxon>Aspergillus subgen. Circumdati</taxon>
    </lineage>
</organism>
<comment type="caution">
    <text evidence="4">The sequence shown here is derived from an EMBL/GenBank/DDBJ whole genome shotgun (WGS) entry which is preliminary data.</text>
</comment>
<name>A0A8H6A4L3_PETAA</name>
<feature type="compositionally biased region" description="Basic and acidic residues" evidence="2">
    <location>
        <begin position="421"/>
        <end position="439"/>
    </location>
</feature>
<sequence length="439" mass="49863">MDSSFKNSLPALSKQPFTTHGSFTAEPTPPSNTDATLRALQPHHGRNDRQSNASGALREKYPRHLAFDPASLDPTTKFRSRHKHKHSKSRDGRFPRIMNPIASSASARGLLPTWSGARDKESDPDDGHGLLRPITRETTRSRWGSESTTGLGTGSRKGSIFDEIDQSNHLGLIRRHEIRSLDDLEQVRDRRKRGERYLRSALSMIGTLATDITRRLDYTYYNLLEKLAALHTTIASFQELSDSTSELFNYFERETTALDQDIRKQIGELKGFQHQTQKIEALEERMKMGRMRAEVLSRRLEEMRKEIDCWERGEAECQIRISRRLRIFWLVVSAGIFVLTIVLIAQNWITVEPPDSYIISQAATMTNGSTGTLVHEQENGMYQLPTEVHGDMFMPSLSPSKLISRHDTRHSPGPATPTSANREDTGPTDRDPLRIFDEL</sequence>
<evidence type="ECO:0000313" key="4">
    <source>
        <dbReference type="EMBL" id="KAF5860496.1"/>
    </source>
</evidence>
<accession>A0A8H6A4L3</accession>
<dbReference type="EMBL" id="SPNV01000128">
    <property type="protein sequence ID" value="KAF5860496.1"/>
    <property type="molecule type" value="Genomic_DNA"/>
</dbReference>
<evidence type="ECO:0000256" key="3">
    <source>
        <dbReference type="SAM" id="Phobius"/>
    </source>
</evidence>